<dbReference type="OrthoDB" id="1751210at2759"/>
<feature type="compositionally biased region" description="Pro residues" evidence="1">
    <location>
        <begin position="418"/>
        <end position="427"/>
    </location>
</feature>
<dbReference type="GO" id="GO:0005634">
    <property type="term" value="C:nucleus"/>
    <property type="evidence" value="ECO:0007669"/>
    <property type="project" value="TreeGrafter"/>
</dbReference>
<feature type="compositionally biased region" description="Basic and acidic residues" evidence="1">
    <location>
        <begin position="659"/>
        <end position="669"/>
    </location>
</feature>
<evidence type="ECO:0000313" key="3">
    <source>
        <dbReference type="EMBL" id="SAL95119.1"/>
    </source>
</evidence>
<dbReference type="PANTHER" id="PTHR39463">
    <property type="entry name" value="MEDUSA"/>
    <property type="match status" value="1"/>
</dbReference>
<feature type="compositionally biased region" description="Basic and acidic residues" evidence="1">
    <location>
        <begin position="237"/>
        <end position="247"/>
    </location>
</feature>
<dbReference type="OMA" id="EEPHASY"/>
<reference evidence="3" key="1">
    <citation type="submission" date="2016-04" db="EMBL/GenBank/DDBJ databases">
        <authorList>
            <person name="Evans L.H."/>
            <person name="Alamgir A."/>
            <person name="Owens N."/>
            <person name="Weber N.D."/>
            <person name="Virtaneva K."/>
            <person name="Barbian K."/>
            <person name="Babar A."/>
            <person name="Rosenke K."/>
        </authorList>
    </citation>
    <scope>NUCLEOTIDE SEQUENCE [LARGE SCALE GENOMIC DNA]</scope>
    <source>
        <strain evidence="3">CBS 101.48</strain>
    </source>
</reference>
<accession>A0A163KP26</accession>
<feature type="region of interest" description="Disordered" evidence="1">
    <location>
        <begin position="647"/>
        <end position="669"/>
    </location>
</feature>
<organism evidence="3">
    <name type="scientific">Absidia glauca</name>
    <name type="common">Pin mould</name>
    <dbReference type="NCBI Taxonomy" id="4829"/>
    <lineage>
        <taxon>Eukaryota</taxon>
        <taxon>Fungi</taxon>
        <taxon>Fungi incertae sedis</taxon>
        <taxon>Mucoromycota</taxon>
        <taxon>Mucoromycotina</taxon>
        <taxon>Mucoromycetes</taxon>
        <taxon>Mucorales</taxon>
        <taxon>Cunninghamellaceae</taxon>
        <taxon>Absidia</taxon>
    </lineage>
</organism>
<feature type="compositionally biased region" description="Low complexity" evidence="1">
    <location>
        <begin position="348"/>
        <end position="360"/>
    </location>
</feature>
<feature type="compositionally biased region" description="Polar residues" evidence="1">
    <location>
        <begin position="305"/>
        <end position="319"/>
    </location>
</feature>
<sequence length="669" mass="75297">MDLNSQTQPPLDSDSLVDPTNQFMDLMDEKSFSPSLDPACQNKQRPQLVKWTPQTGHSGDSITVVLKQLPQHTLLHPLKLILDHQVLETEEERREDQEGHVWITLAAKVPEKSGVAGGAQMQIAVCIYDPANQRAVDHWPIGDFVYQQQHQGNKRDAEEASLYPLDTDTYAKKPHTSDYIGSSTEFDQGDFMKLLSPYDTNAARDPISPSSVNSALGRLPSPAIQQQGLPKAVSMPDMRKPSIEEPHASYTAMFQGSIPPSPNSLGMHSTAPQQQRQSTNPSFEYNAPPPLQQHQQQQILPRVSPASTFPPSLQNNNNTGSSSGSYGGYGLMGYPSYQENPMATNYIQQPQPNTAPATAPSMYDSSSHYFPPVPQQQQQQQYSNPYGSTYLDQSNIMAAPPLTPPLQQKRLSQMGGMLPPPTQPPPQSHYAPIKTAKRPSHHEGLPQHHPFAGLVSRPQLNIHNDLMDATRNWTPAEWAMRRRILKFWRQPNAQQIDCGFDILDEELYRSQRMQHHGQGEEDNYNPKDNLVVSCIYWQERNDYYITSVDCIQLIEGLIGVEFTVEEKNRIRRNLEALRPLTAAKTRPESVEFFKLIMGFPAPKPRNIEKDVKVFQWSTLGPAIKKIIGKYTPSYSSTASVVNYNNSDISSFPPQQQQRYHTDTPRLTRS</sequence>
<feature type="compositionally biased region" description="Polar residues" evidence="1">
    <location>
        <begin position="647"/>
        <end position="658"/>
    </location>
</feature>
<dbReference type="InterPro" id="IPR055509">
    <property type="entry name" value="DUF7082"/>
</dbReference>
<dbReference type="InParanoid" id="A0A163KP26"/>
<dbReference type="AlphaFoldDB" id="A0A163KP26"/>
<proteinExistence type="predicted"/>
<feature type="region of interest" description="Disordered" evidence="1">
    <location>
        <begin position="346"/>
        <end position="380"/>
    </location>
</feature>
<dbReference type="Pfam" id="PF23305">
    <property type="entry name" value="DUF7082"/>
    <property type="match status" value="1"/>
</dbReference>
<feature type="compositionally biased region" description="Polar residues" evidence="1">
    <location>
        <begin position="263"/>
        <end position="283"/>
    </location>
</feature>
<dbReference type="PANTHER" id="PTHR39463:SF1">
    <property type="entry name" value="MEDUSA"/>
    <property type="match status" value="1"/>
</dbReference>
<gene>
    <name evidence="3" type="primary">ABSGL_00419.1 scaffold 522</name>
</gene>
<feature type="domain" description="DUF7082" evidence="2">
    <location>
        <begin position="458"/>
        <end position="627"/>
    </location>
</feature>
<evidence type="ECO:0000259" key="2">
    <source>
        <dbReference type="Pfam" id="PF23305"/>
    </source>
</evidence>
<feature type="region of interest" description="Disordered" evidence="1">
    <location>
        <begin position="205"/>
        <end position="324"/>
    </location>
</feature>
<protein>
    <recommendedName>
        <fullName evidence="2">DUF7082 domain-containing protein</fullName>
    </recommendedName>
</protein>
<feature type="region of interest" description="Disordered" evidence="1">
    <location>
        <begin position="416"/>
        <end position="451"/>
    </location>
</feature>
<feature type="compositionally biased region" description="Low complexity" evidence="1">
    <location>
        <begin position="292"/>
        <end position="301"/>
    </location>
</feature>
<name>A0A163KP26_ABSGL</name>
<dbReference type="Proteomes" id="UP000078561">
    <property type="component" value="Unassembled WGS sequence"/>
</dbReference>
<evidence type="ECO:0000313" key="4">
    <source>
        <dbReference type="Proteomes" id="UP000078561"/>
    </source>
</evidence>
<dbReference type="STRING" id="4829.A0A163KP26"/>
<dbReference type="EMBL" id="LT550157">
    <property type="protein sequence ID" value="SAL95119.1"/>
    <property type="molecule type" value="Genomic_DNA"/>
</dbReference>
<evidence type="ECO:0000256" key="1">
    <source>
        <dbReference type="SAM" id="MobiDB-lite"/>
    </source>
</evidence>
<keyword evidence="4" id="KW-1185">Reference proteome</keyword>